<dbReference type="RefSeq" id="WP_327966991.1">
    <property type="nucleotide sequence ID" value="NZ_JARMQG010000073.1"/>
</dbReference>
<gene>
    <name evidence="2" type="ORF">P4447_06395</name>
</gene>
<evidence type="ECO:0000259" key="1">
    <source>
        <dbReference type="PROSITE" id="PS50883"/>
    </source>
</evidence>
<name>A0ABU6N7A4_9BACI</name>
<sequence length="99" mass="11113">MDDFGTGYSSLSYLRHLPIDSLKIDRSFIKEIQNDNGIIDMASHLNVNVVAEGIENQEQFDFLSKLNCSTGQGYYFCHPLPSEEANNKLQNKALENISG</sequence>
<feature type="domain" description="EAL" evidence="1">
    <location>
        <begin position="1"/>
        <end position="93"/>
    </location>
</feature>
<dbReference type="PANTHER" id="PTHR33121:SF70">
    <property type="entry name" value="SIGNALING PROTEIN YKOW"/>
    <property type="match status" value="1"/>
</dbReference>
<dbReference type="PANTHER" id="PTHR33121">
    <property type="entry name" value="CYCLIC DI-GMP PHOSPHODIESTERASE PDEF"/>
    <property type="match status" value="1"/>
</dbReference>
<dbReference type="SMART" id="SM00052">
    <property type="entry name" value="EAL"/>
    <property type="match status" value="1"/>
</dbReference>
<dbReference type="Pfam" id="PF00563">
    <property type="entry name" value="EAL"/>
    <property type="match status" value="1"/>
</dbReference>
<dbReference type="Proteomes" id="UP001330749">
    <property type="component" value="Unassembled WGS sequence"/>
</dbReference>
<reference evidence="2 3" key="1">
    <citation type="submission" date="2023-03" db="EMBL/GenBank/DDBJ databases">
        <title>Bacillus Genome Sequencing.</title>
        <authorList>
            <person name="Dunlap C."/>
        </authorList>
    </citation>
    <scope>NUCLEOTIDE SEQUENCE [LARGE SCALE GENOMIC DNA]</scope>
    <source>
        <strain evidence="2 3">B-14544</strain>
    </source>
</reference>
<dbReference type="EMBL" id="JARMQG010000073">
    <property type="protein sequence ID" value="MED3562081.1"/>
    <property type="molecule type" value="Genomic_DNA"/>
</dbReference>
<comment type="caution">
    <text evidence="2">The sequence shown here is derived from an EMBL/GenBank/DDBJ whole genome shotgun (WGS) entry which is preliminary data.</text>
</comment>
<accession>A0ABU6N7A4</accession>
<keyword evidence="3" id="KW-1185">Reference proteome</keyword>
<dbReference type="Gene3D" id="3.20.20.450">
    <property type="entry name" value="EAL domain"/>
    <property type="match status" value="1"/>
</dbReference>
<protein>
    <submittedName>
        <fullName evidence="2">EAL domain-containing protein</fullName>
    </submittedName>
</protein>
<evidence type="ECO:0000313" key="3">
    <source>
        <dbReference type="Proteomes" id="UP001330749"/>
    </source>
</evidence>
<dbReference type="InterPro" id="IPR050706">
    <property type="entry name" value="Cyclic-di-GMP_PDE-like"/>
</dbReference>
<organism evidence="2 3">
    <name type="scientific">Bacillus xiapuensis</name>
    <dbReference type="NCBI Taxonomy" id="2014075"/>
    <lineage>
        <taxon>Bacteria</taxon>
        <taxon>Bacillati</taxon>
        <taxon>Bacillota</taxon>
        <taxon>Bacilli</taxon>
        <taxon>Bacillales</taxon>
        <taxon>Bacillaceae</taxon>
        <taxon>Bacillus</taxon>
    </lineage>
</organism>
<dbReference type="CDD" id="cd01948">
    <property type="entry name" value="EAL"/>
    <property type="match status" value="1"/>
</dbReference>
<proteinExistence type="predicted"/>
<dbReference type="InterPro" id="IPR001633">
    <property type="entry name" value="EAL_dom"/>
</dbReference>
<dbReference type="PROSITE" id="PS50883">
    <property type="entry name" value="EAL"/>
    <property type="match status" value="1"/>
</dbReference>
<dbReference type="InterPro" id="IPR035919">
    <property type="entry name" value="EAL_sf"/>
</dbReference>
<evidence type="ECO:0000313" key="2">
    <source>
        <dbReference type="EMBL" id="MED3562081.1"/>
    </source>
</evidence>
<dbReference type="SUPFAM" id="SSF141868">
    <property type="entry name" value="EAL domain-like"/>
    <property type="match status" value="1"/>
</dbReference>